<keyword evidence="8" id="KW-0732">Signal</keyword>
<dbReference type="OrthoDB" id="270392at2759"/>
<keyword evidence="11" id="KW-1185">Reference proteome</keyword>
<accession>A0A183EE60</accession>
<dbReference type="AlphaFoldDB" id="A0A183EE60"/>
<dbReference type="WBParaSite" id="GPUH_0001927601-mRNA-1">
    <property type="protein sequence ID" value="GPUH_0001927601-mRNA-1"/>
    <property type="gene ID" value="GPUH_0001927601"/>
</dbReference>
<keyword evidence="2" id="KW-0240">DNA-directed RNA polymerase</keyword>
<dbReference type="InterPro" id="IPR015700">
    <property type="entry name" value="RPC1"/>
</dbReference>
<dbReference type="PANTHER" id="PTHR48446:SF1">
    <property type="entry name" value="DNA-DIRECTED RNA POLYMERASE SUBUNIT BETA' N-TERMINAL SECTION"/>
    <property type="match status" value="1"/>
</dbReference>
<evidence type="ECO:0000256" key="6">
    <source>
        <dbReference type="ARBA" id="ARBA00022833"/>
    </source>
</evidence>
<feature type="domain" description="RNA polymerase Rpb1" evidence="9">
    <location>
        <begin position="29"/>
        <end position="366"/>
    </location>
</feature>
<dbReference type="InterPro" id="IPR044893">
    <property type="entry name" value="RNA_pol_Rpb1_clamp_domain"/>
</dbReference>
<keyword evidence="3" id="KW-0808">Transferase</keyword>
<evidence type="ECO:0000313" key="10">
    <source>
        <dbReference type="EMBL" id="VDN33460.1"/>
    </source>
</evidence>
<evidence type="ECO:0000256" key="8">
    <source>
        <dbReference type="SAM" id="SignalP"/>
    </source>
</evidence>
<dbReference type="InterPro" id="IPR007080">
    <property type="entry name" value="RNA_pol_Rpb1_1"/>
</dbReference>
<dbReference type="GO" id="GO:0003899">
    <property type="term" value="F:DNA-directed RNA polymerase activity"/>
    <property type="evidence" value="ECO:0007669"/>
    <property type="project" value="UniProtKB-EC"/>
</dbReference>
<evidence type="ECO:0000256" key="3">
    <source>
        <dbReference type="ARBA" id="ARBA00022679"/>
    </source>
</evidence>
<name>A0A183EE60_9BILA</name>
<dbReference type="SUPFAM" id="SSF64484">
    <property type="entry name" value="beta and beta-prime subunits of DNA dependent RNA-polymerase"/>
    <property type="match status" value="1"/>
</dbReference>
<keyword evidence="4" id="KW-0548">Nucleotidyltransferase</keyword>
<evidence type="ECO:0000313" key="12">
    <source>
        <dbReference type="WBParaSite" id="GPUH_0001927601-mRNA-1"/>
    </source>
</evidence>
<dbReference type="GO" id="GO:0006351">
    <property type="term" value="P:DNA-templated transcription"/>
    <property type="evidence" value="ECO:0007669"/>
    <property type="project" value="InterPro"/>
</dbReference>
<protein>
    <recommendedName>
        <fullName evidence="1">DNA-directed RNA polymerase</fullName>
        <ecNumber evidence="1">2.7.7.6</ecNumber>
    </recommendedName>
</protein>
<reference evidence="12" key="1">
    <citation type="submission" date="2016-06" db="UniProtKB">
        <authorList>
            <consortium name="WormBaseParasite"/>
        </authorList>
    </citation>
    <scope>IDENTIFICATION</scope>
</reference>
<dbReference type="GO" id="GO:0003677">
    <property type="term" value="F:DNA binding"/>
    <property type="evidence" value="ECO:0007669"/>
    <property type="project" value="InterPro"/>
</dbReference>
<dbReference type="Proteomes" id="UP000271098">
    <property type="component" value="Unassembled WGS sequence"/>
</dbReference>
<evidence type="ECO:0000259" key="9">
    <source>
        <dbReference type="Pfam" id="PF04997"/>
    </source>
</evidence>
<keyword evidence="6" id="KW-0862">Zinc</keyword>
<proteinExistence type="predicted"/>
<keyword evidence="7" id="KW-0804">Transcription</keyword>
<dbReference type="EC" id="2.7.7.6" evidence="1"/>
<keyword evidence="5" id="KW-0479">Metal-binding</keyword>
<dbReference type="GO" id="GO:0000428">
    <property type="term" value="C:DNA-directed RNA polymerase complex"/>
    <property type="evidence" value="ECO:0007669"/>
    <property type="project" value="UniProtKB-KW"/>
</dbReference>
<dbReference type="Gene3D" id="4.10.860.120">
    <property type="entry name" value="RNA polymerase II, clamp domain"/>
    <property type="match status" value="1"/>
</dbReference>
<sequence>MDRTRKSICLLLFFHQFFTPFFPCVCRSRVQFVAGDAESMKQVAHIPVFNSRLYDESPGCWNPVPYGPLDPRLGICNKTSNCQTCKQNLSDCVGHFGYIDLAMPVFHVGFFRLIIQMLQCVCKYCSALLLTGEQKQSFLRQVNSTNLDYLRRKALHKRIVAASKKISVCARCGHRNGSFECCEESGWSGAENNFFAGLFYIHIFAGVVKKAVGAVLKIVHAEVVPAEKYSEFIYAAQENKDLQGLIPKTKFTLLNPLEVQLIFSKIDKEVLFDRHIFFKNIDFPLLMVRAADTPKHPCDVILTRLPVPPCCIRPSVVSEVKSGTTEDDITMKLSEIILINDIIRKHKKDGAPAKTVTETWDHLQVSDILNTEAFYSDLLRIIVVIFAF</sequence>
<feature type="signal peptide" evidence="8">
    <location>
        <begin position="1"/>
        <end position="23"/>
    </location>
</feature>
<dbReference type="Pfam" id="PF04997">
    <property type="entry name" value="RNA_pol_Rpb1_1"/>
    <property type="match status" value="1"/>
</dbReference>
<organism evidence="12">
    <name type="scientific">Gongylonema pulchrum</name>
    <dbReference type="NCBI Taxonomy" id="637853"/>
    <lineage>
        <taxon>Eukaryota</taxon>
        <taxon>Metazoa</taxon>
        <taxon>Ecdysozoa</taxon>
        <taxon>Nematoda</taxon>
        <taxon>Chromadorea</taxon>
        <taxon>Rhabditida</taxon>
        <taxon>Spirurina</taxon>
        <taxon>Spiruromorpha</taxon>
        <taxon>Spiruroidea</taxon>
        <taxon>Gongylonematidae</taxon>
        <taxon>Gongylonema</taxon>
    </lineage>
</organism>
<dbReference type="GO" id="GO:0046872">
    <property type="term" value="F:metal ion binding"/>
    <property type="evidence" value="ECO:0007669"/>
    <property type="project" value="UniProtKB-KW"/>
</dbReference>
<reference evidence="10 11" key="2">
    <citation type="submission" date="2018-11" db="EMBL/GenBank/DDBJ databases">
        <authorList>
            <consortium name="Pathogen Informatics"/>
        </authorList>
    </citation>
    <scope>NUCLEOTIDE SEQUENCE [LARGE SCALE GENOMIC DNA]</scope>
</reference>
<dbReference type="EMBL" id="UYRT01088203">
    <property type="protein sequence ID" value="VDN33460.1"/>
    <property type="molecule type" value="Genomic_DNA"/>
</dbReference>
<evidence type="ECO:0000256" key="2">
    <source>
        <dbReference type="ARBA" id="ARBA00022478"/>
    </source>
</evidence>
<evidence type="ECO:0000313" key="11">
    <source>
        <dbReference type="Proteomes" id="UP000271098"/>
    </source>
</evidence>
<evidence type="ECO:0000256" key="1">
    <source>
        <dbReference type="ARBA" id="ARBA00012418"/>
    </source>
</evidence>
<evidence type="ECO:0000256" key="7">
    <source>
        <dbReference type="ARBA" id="ARBA00023163"/>
    </source>
</evidence>
<evidence type="ECO:0000256" key="5">
    <source>
        <dbReference type="ARBA" id="ARBA00022723"/>
    </source>
</evidence>
<evidence type="ECO:0000256" key="4">
    <source>
        <dbReference type="ARBA" id="ARBA00022695"/>
    </source>
</evidence>
<feature type="chain" id="PRO_5043139143" description="DNA-directed RNA polymerase" evidence="8">
    <location>
        <begin position="24"/>
        <end position="388"/>
    </location>
</feature>
<gene>
    <name evidence="10" type="ORF">GPUH_LOCUS19251</name>
</gene>
<dbReference type="PANTHER" id="PTHR48446">
    <property type="entry name" value="DNA-DIRECTED RNA POLYMERASE SUBUNIT BETA' N-TERMINAL SECTION"/>
    <property type="match status" value="1"/>
</dbReference>